<proteinExistence type="inferred from homology"/>
<dbReference type="InterPro" id="IPR036914">
    <property type="entry name" value="MGS-like_dom_sf"/>
</dbReference>
<dbReference type="FunFam" id="3.40.50.1380:FF:000001">
    <property type="entry name" value="Bifunctional purine biosynthesis protein PurH"/>
    <property type="match status" value="1"/>
</dbReference>
<evidence type="ECO:0000256" key="5">
    <source>
        <dbReference type="ARBA" id="ARBA00022755"/>
    </source>
</evidence>
<evidence type="ECO:0000256" key="1">
    <source>
        <dbReference type="ARBA" id="ARBA00004844"/>
    </source>
</evidence>
<reference evidence="11" key="1">
    <citation type="submission" date="2018-05" db="EMBL/GenBank/DDBJ databases">
        <authorList>
            <person name="Lanie J.A."/>
            <person name="Ng W.-L."/>
            <person name="Kazmierczak K.M."/>
            <person name="Andrzejewski T.M."/>
            <person name="Davidsen T.M."/>
            <person name="Wayne K.J."/>
            <person name="Tettelin H."/>
            <person name="Glass J.I."/>
            <person name="Rusch D."/>
            <person name="Podicherti R."/>
            <person name="Tsui H.-C.T."/>
            <person name="Winkler M.E."/>
        </authorList>
    </citation>
    <scope>NUCLEOTIDE SEQUENCE</scope>
</reference>
<comment type="pathway">
    <text evidence="2">Purine metabolism; IMP biosynthesis via de novo pathway; 5-formamido-1-(5-phospho-D-ribosyl)imidazole-4-carboxamide from 5-amino-1-(5-phospho-D-ribosyl)imidazole-4-carboxamide (10-formyl THF route): step 1/1.</text>
</comment>
<dbReference type="NCBIfam" id="NF002049">
    <property type="entry name" value="PRK00881.1"/>
    <property type="match status" value="1"/>
</dbReference>
<keyword evidence="5" id="KW-0658">Purine biosynthesis</keyword>
<dbReference type="Pfam" id="PF01808">
    <property type="entry name" value="AICARFT_IMPCHas"/>
    <property type="match status" value="1"/>
</dbReference>
<keyword evidence="6" id="KW-0378">Hydrolase</keyword>
<dbReference type="GO" id="GO:0004643">
    <property type="term" value="F:phosphoribosylaminoimidazolecarboxamide formyltransferase activity"/>
    <property type="evidence" value="ECO:0007669"/>
    <property type="project" value="UniProtKB-EC"/>
</dbReference>
<dbReference type="PANTHER" id="PTHR11692:SF0">
    <property type="entry name" value="BIFUNCTIONAL PURINE BIOSYNTHESIS PROTEIN ATIC"/>
    <property type="match status" value="1"/>
</dbReference>
<dbReference type="PIRSF" id="PIRSF000414">
    <property type="entry name" value="AICARFT_IMPCHas"/>
    <property type="match status" value="1"/>
</dbReference>
<dbReference type="NCBIfam" id="TIGR00355">
    <property type="entry name" value="purH"/>
    <property type="match status" value="1"/>
</dbReference>
<evidence type="ECO:0000256" key="4">
    <source>
        <dbReference type="ARBA" id="ARBA00022679"/>
    </source>
</evidence>
<evidence type="ECO:0000256" key="6">
    <source>
        <dbReference type="ARBA" id="ARBA00022801"/>
    </source>
</evidence>
<feature type="non-terminal residue" evidence="11">
    <location>
        <position position="1"/>
    </location>
</feature>
<dbReference type="SMART" id="SM00851">
    <property type="entry name" value="MGS"/>
    <property type="match status" value="1"/>
</dbReference>
<dbReference type="HAMAP" id="MF_00139">
    <property type="entry name" value="PurH"/>
    <property type="match status" value="1"/>
</dbReference>
<comment type="pathway">
    <text evidence="1">Purine metabolism; IMP biosynthesis via de novo pathway; IMP from 5-formamido-1-(5-phospho-D-ribosyl)imidazole-4-carboxamide: step 1/1.</text>
</comment>
<name>A0A381RU78_9ZZZZ</name>
<organism evidence="11">
    <name type="scientific">marine metagenome</name>
    <dbReference type="NCBI Taxonomy" id="408172"/>
    <lineage>
        <taxon>unclassified sequences</taxon>
        <taxon>metagenomes</taxon>
        <taxon>ecological metagenomes</taxon>
    </lineage>
</organism>
<dbReference type="CDD" id="cd01421">
    <property type="entry name" value="IMPCH"/>
    <property type="match status" value="1"/>
</dbReference>
<dbReference type="PANTHER" id="PTHR11692">
    <property type="entry name" value="BIFUNCTIONAL PURINE BIOSYNTHESIS PROTEIN PURH"/>
    <property type="match status" value="1"/>
</dbReference>
<evidence type="ECO:0000256" key="8">
    <source>
        <dbReference type="ARBA" id="ARBA00050488"/>
    </source>
</evidence>
<dbReference type="AlphaFoldDB" id="A0A381RU78"/>
<dbReference type="Gene3D" id="3.40.140.20">
    <property type="match status" value="2"/>
</dbReference>
<accession>A0A381RU78</accession>
<evidence type="ECO:0000256" key="2">
    <source>
        <dbReference type="ARBA" id="ARBA00004954"/>
    </source>
</evidence>
<comment type="similarity">
    <text evidence="3">Belongs to the PurH family.</text>
</comment>
<evidence type="ECO:0000256" key="7">
    <source>
        <dbReference type="ARBA" id="ARBA00023268"/>
    </source>
</evidence>
<dbReference type="InterPro" id="IPR024051">
    <property type="entry name" value="AICAR_Tfase_dup_dom_sf"/>
</dbReference>
<dbReference type="InterPro" id="IPR002695">
    <property type="entry name" value="PurH-like"/>
</dbReference>
<dbReference type="InterPro" id="IPR016193">
    <property type="entry name" value="Cytidine_deaminase-like"/>
</dbReference>
<evidence type="ECO:0000256" key="9">
    <source>
        <dbReference type="ARBA" id="ARBA00050687"/>
    </source>
</evidence>
<keyword evidence="7" id="KW-0511">Multifunctional enzyme</keyword>
<keyword evidence="4" id="KW-0808">Transferase</keyword>
<gene>
    <name evidence="11" type="ORF">METZ01_LOCUS47493</name>
</gene>
<dbReference type="EMBL" id="UINC01002253">
    <property type="protein sequence ID" value="SUZ94639.1"/>
    <property type="molecule type" value="Genomic_DNA"/>
</dbReference>
<dbReference type="Pfam" id="PF02142">
    <property type="entry name" value="MGS"/>
    <property type="match status" value="1"/>
</dbReference>
<evidence type="ECO:0000259" key="10">
    <source>
        <dbReference type="PROSITE" id="PS51855"/>
    </source>
</evidence>
<comment type="catalytic activity">
    <reaction evidence="9">
        <text>IMP + H2O = 5-formamido-1-(5-phospho-D-ribosyl)imidazole-4-carboxamide</text>
        <dbReference type="Rhea" id="RHEA:18445"/>
        <dbReference type="ChEBI" id="CHEBI:15377"/>
        <dbReference type="ChEBI" id="CHEBI:58053"/>
        <dbReference type="ChEBI" id="CHEBI:58467"/>
        <dbReference type="EC" id="3.5.4.10"/>
    </reaction>
</comment>
<dbReference type="PROSITE" id="PS51855">
    <property type="entry name" value="MGS"/>
    <property type="match status" value="1"/>
</dbReference>
<protein>
    <recommendedName>
        <fullName evidence="10">MGS-like domain-containing protein</fullName>
    </recommendedName>
</protein>
<evidence type="ECO:0000313" key="11">
    <source>
        <dbReference type="EMBL" id="SUZ94639.1"/>
    </source>
</evidence>
<feature type="domain" description="MGS-like" evidence="10">
    <location>
        <begin position="3"/>
        <end position="150"/>
    </location>
</feature>
<sequence length="521" mass="56879">VKETVEPIKRALVSVSNKKGLVEFCRSLTEEFKIEIISTGGTLKTLREAKVSTVEISEFTNFPEIMDGRVKTLHPKVHGGILARRNQDEKIMEENNILPIDLVVVNLYPFIETISKENVTLAEAIENIDIGGPSMVRSAAKNNKHVGVVVNPDDYSLILKEMKKNGGSLSAETRSSLATKAFTHTANYDTVISGYLSSLNEQDFPDRIFAKYQKKEIMRYGENPHQKAAFYIDTTKTGNGVGNAIQLQGKQLSYNNIADTDTAIECVRCFEEPTCVIIKHANPCGVATDDDITKAYQKAFAADSTSAFGGIIALNRKLEEKTAQQIIDNQFVEVIIAPGISSSAQEILSSKENIRVLEMEKMNALSPGFKFLSVTDGLLVQEADIGALSPKDLKVVSSREPGAKEIQDCLFAWKVCKFVKSNAIVYAKDNQTVGVGAGQMSRIDSAQIAASKAKERGFETQGCAMASDAFFPFRDGVDVAASVGITSIIQPGGSIKDDEVIEAANEADIAMIFTGMRHFRH</sequence>
<dbReference type="FunFam" id="3.40.140.20:FF:000002">
    <property type="entry name" value="Bifunctional purine biosynthesis protein PurH"/>
    <property type="match status" value="1"/>
</dbReference>
<dbReference type="SUPFAM" id="SSF53927">
    <property type="entry name" value="Cytidine deaminase-like"/>
    <property type="match status" value="1"/>
</dbReference>
<dbReference type="SMART" id="SM00798">
    <property type="entry name" value="AICARFT_IMPCHas"/>
    <property type="match status" value="1"/>
</dbReference>
<dbReference type="Gene3D" id="3.40.50.1380">
    <property type="entry name" value="Methylglyoxal synthase-like domain"/>
    <property type="match status" value="1"/>
</dbReference>
<comment type="catalytic activity">
    <reaction evidence="8">
        <text>(6R)-10-formyltetrahydrofolate + 5-amino-1-(5-phospho-beta-D-ribosyl)imidazole-4-carboxamide = 5-formamido-1-(5-phospho-D-ribosyl)imidazole-4-carboxamide + (6S)-5,6,7,8-tetrahydrofolate</text>
        <dbReference type="Rhea" id="RHEA:22192"/>
        <dbReference type="ChEBI" id="CHEBI:57453"/>
        <dbReference type="ChEBI" id="CHEBI:58467"/>
        <dbReference type="ChEBI" id="CHEBI:58475"/>
        <dbReference type="ChEBI" id="CHEBI:195366"/>
        <dbReference type="EC" id="2.1.2.3"/>
    </reaction>
</comment>
<dbReference type="GO" id="GO:0005829">
    <property type="term" value="C:cytosol"/>
    <property type="evidence" value="ECO:0007669"/>
    <property type="project" value="TreeGrafter"/>
</dbReference>
<dbReference type="GO" id="GO:0003937">
    <property type="term" value="F:IMP cyclohydrolase activity"/>
    <property type="evidence" value="ECO:0007669"/>
    <property type="project" value="UniProtKB-EC"/>
</dbReference>
<dbReference type="FunFam" id="3.40.140.20:FF:000001">
    <property type="entry name" value="Bifunctional purine biosynthesis protein PurH"/>
    <property type="match status" value="1"/>
</dbReference>
<evidence type="ECO:0000256" key="3">
    <source>
        <dbReference type="ARBA" id="ARBA00007667"/>
    </source>
</evidence>
<dbReference type="UniPathway" id="UPA00074">
    <property type="reaction ID" value="UER00133"/>
</dbReference>
<dbReference type="SUPFAM" id="SSF52335">
    <property type="entry name" value="Methylglyoxal synthase-like"/>
    <property type="match status" value="1"/>
</dbReference>
<dbReference type="GO" id="GO:0006189">
    <property type="term" value="P:'de novo' IMP biosynthetic process"/>
    <property type="evidence" value="ECO:0007669"/>
    <property type="project" value="UniProtKB-UniPathway"/>
</dbReference>
<dbReference type="InterPro" id="IPR011607">
    <property type="entry name" value="MGS-like_dom"/>
</dbReference>